<gene>
    <name evidence="7" type="ORF">SAMN05444168_0496</name>
</gene>
<comment type="subcellular location">
    <subcellularLocation>
        <location evidence="1">Cell outer membrane</location>
    </subcellularLocation>
</comment>
<dbReference type="InterPro" id="IPR009282">
    <property type="entry name" value="DUF937"/>
</dbReference>
<dbReference type="GO" id="GO:0009279">
    <property type="term" value="C:cell outer membrane"/>
    <property type="evidence" value="ECO:0007669"/>
    <property type="project" value="UniProtKB-SubCell"/>
</dbReference>
<evidence type="ECO:0000313" key="8">
    <source>
        <dbReference type="Proteomes" id="UP000184693"/>
    </source>
</evidence>
<dbReference type="InterPro" id="IPR036737">
    <property type="entry name" value="OmpA-like_sf"/>
</dbReference>
<dbReference type="Gene3D" id="3.30.1330.60">
    <property type="entry name" value="OmpA-like domain"/>
    <property type="match status" value="1"/>
</dbReference>
<evidence type="ECO:0000256" key="3">
    <source>
        <dbReference type="ARBA" id="ARBA00023237"/>
    </source>
</evidence>
<keyword evidence="2 4" id="KW-0472">Membrane</keyword>
<keyword evidence="5" id="KW-0812">Transmembrane</keyword>
<dbReference type="OrthoDB" id="9782229at2"/>
<dbReference type="SUPFAM" id="SSF103088">
    <property type="entry name" value="OmpA-like"/>
    <property type="match status" value="1"/>
</dbReference>
<dbReference type="PRINTS" id="PR01023">
    <property type="entry name" value="NAFLGMOTY"/>
</dbReference>
<dbReference type="CDD" id="cd07185">
    <property type="entry name" value="OmpA_C-like"/>
    <property type="match status" value="1"/>
</dbReference>
<evidence type="ECO:0000256" key="2">
    <source>
        <dbReference type="ARBA" id="ARBA00023136"/>
    </source>
</evidence>
<dbReference type="RefSeq" id="WP_074262827.1">
    <property type="nucleotide sequence ID" value="NZ_FSRM01000001.1"/>
</dbReference>
<dbReference type="EMBL" id="FSRM01000001">
    <property type="protein sequence ID" value="SIN81112.1"/>
    <property type="molecule type" value="Genomic_DNA"/>
</dbReference>
<dbReference type="Pfam" id="PF06078">
    <property type="entry name" value="DUF937"/>
    <property type="match status" value="1"/>
</dbReference>
<feature type="transmembrane region" description="Helical" evidence="5">
    <location>
        <begin position="240"/>
        <end position="257"/>
    </location>
</feature>
<dbReference type="PROSITE" id="PS51123">
    <property type="entry name" value="OMPA_2"/>
    <property type="match status" value="1"/>
</dbReference>
<dbReference type="Proteomes" id="UP000184693">
    <property type="component" value="Unassembled WGS sequence"/>
</dbReference>
<evidence type="ECO:0000259" key="6">
    <source>
        <dbReference type="PROSITE" id="PS51123"/>
    </source>
</evidence>
<evidence type="ECO:0000256" key="4">
    <source>
        <dbReference type="PROSITE-ProRule" id="PRU00473"/>
    </source>
</evidence>
<dbReference type="Gene3D" id="3.40.1520.20">
    <property type="match status" value="1"/>
</dbReference>
<dbReference type="Pfam" id="PF00691">
    <property type="entry name" value="OmpA"/>
    <property type="match status" value="1"/>
</dbReference>
<dbReference type="PANTHER" id="PTHR30329:SF21">
    <property type="entry name" value="LIPOPROTEIN YIAD-RELATED"/>
    <property type="match status" value="1"/>
</dbReference>
<dbReference type="InterPro" id="IPR016059">
    <property type="entry name" value="DNA_ligase_ATP-dep_CS"/>
</dbReference>
<organism evidence="7 8">
    <name type="scientific">Paraburkholderia phenazinium</name>
    <dbReference type="NCBI Taxonomy" id="60549"/>
    <lineage>
        <taxon>Bacteria</taxon>
        <taxon>Pseudomonadati</taxon>
        <taxon>Pseudomonadota</taxon>
        <taxon>Betaproteobacteria</taxon>
        <taxon>Burkholderiales</taxon>
        <taxon>Burkholderiaceae</taxon>
        <taxon>Paraburkholderia</taxon>
    </lineage>
</organism>
<keyword evidence="3" id="KW-0998">Cell outer membrane</keyword>
<dbReference type="AlphaFoldDB" id="A0A1N6EDI3"/>
<dbReference type="InterPro" id="IPR006664">
    <property type="entry name" value="OMP_bac"/>
</dbReference>
<dbReference type="PRINTS" id="PR01021">
    <property type="entry name" value="OMPADOMAIN"/>
</dbReference>
<sequence length="599" mass="61398">MSINVIQLIQSALSDSVVRQLSERFGLPPAVTDKVIGAAAPALVAALMHKGATLEGARSLFTTIMAPEVNAHIGEQLPQLLASTAGLSLLEGAGRQLLARVTDRRLDGVSDTVAAQTGVPAQSAHALTGIVGATLLGVLKRHFLEAQGSVGQLPTLLGHQLPAIAPFLNDGLLSALGLGGVATFMGSVLPQLKAVSAHIEHPVAPAAPVNPSVHTTQAPQAAPRVPVDAVLREERRSHSWLWWLLAALAAVLAFLFLRGCQHEQTLDVTGSTSQAASVVAAASAPAVALASDVAASTVAASDVVASAPAASAPAASAELAASASAASQPAAAPAPTKDSQLTFTVDPAGKPTLTATVGSEAEKAALIDALTKKFGADHVAANITVDPDTKPADWLSHLDALLPLMALPGAEVKLDGARIELSGTAANAKLGWLERLKSLFGASYQIGAFNAEQAVADATQSFRSAIKDLLAPDSSCVVADVVKVLNLQVINFTSASARVPASAVDDLRQSAQVLMACSQNGKAAKLEVAGYSDNVGGDQQNLLLSKKRAESVRAFLVRTGVPADSLTAQGYGDAHPVASNDTESGRFANRRIEFVEAQQ</sequence>
<name>A0A1N6EDI3_9BURK</name>
<dbReference type="PROSITE" id="PS00697">
    <property type="entry name" value="DNA_LIGASE_A1"/>
    <property type="match status" value="1"/>
</dbReference>
<dbReference type="PANTHER" id="PTHR30329">
    <property type="entry name" value="STATOR ELEMENT OF FLAGELLAR MOTOR COMPLEX"/>
    <property type="match status" value="1"/>
</dbReference>
<proteinExistence type="predicted"/>
<protein>
    <submittedName>
        <fullName evidence="7">Outer membrane protein OmpA</fullName>
    </submittedName>
</protein>
<reference evidence="7 8" key="1">
    <citation type="submission" date="2016-11" db="EMBL/GenBank/DDBJ databases">
        <authorList>
            <person name="Jaros S."/>
            <person name="Januszkiewicz K."/>
            <person name="Wedrychowicz H."/>
        </authorList>
    </citation>
    <scope>NUCLEOTIDE SEQUENCE [LARGE SCALE GENOMIC DNA]</scope>
    <source>
        <strain evidence="7 8">GAS86</strain>
    </source>
</reference>
<keyword evidence="5" id="KW-1133">Transmembrane helix</keyword>
<dbReference type="InterPro" id="IPR006665">
    <property type="entry name" value="OmpA-like"/>
</dbReference>
<evidence type="ECO:0000256" key="5">
    <source>
        <dbReference type="SAM" id="Phobius"/>
    </source>
</evidence>
<dbReference type="GO" id="GO:0003909">
    <property type="term" value="F:DNA ligase activity"/>
    <property type="evidence" value="ECO:0007669"/>
    <property type="project" value="InterPro"/>
</dbReference>
<feature type="domain" description="OmpA-like" evidence="6">
    <location>
        <begin position="479"/>
        <end position="599"/>
    </location>
</feature>
<accession>A0A1N6EDI3</accession>
<evidence type="ECO:0000256" key="1">
    <source>
        <dbReference type="ARBA" id="ARBA00004442"/>
    </source>
</evidence>
<evidence type="ECO:0000313" key="7">
    <source>
        <dbReference type="EMBL" id="SIN81112.1"/>
    </source>
</evidence>
<dbReference type="InterPro" id="IPR050330">
    <property type="entry name" value="Bact_OuterMem_StrucFunc"/>
</dbReference>